<evidence type="ECO:0000313" key="1">
    <source>
        <dbReference type="EMBL" id="CAD2170374.1"/>
    </source>
</evidence>
<accession>A0A6V7V7U1</accession>
<sequence>MSPFFQAYGLVQNLNGKLCLDTLQRLENKGIVNLGVWECQIEGSSSQVNFCLRAKLLKETGPKINFCFRSGFKGSS</sequence>
<gene>
    <name evidence="1" type="ORF">MENT_LOCUS21780</name>
</gene>
<reference evidence="1 2" key="1">
    <citation type="submission" date="2020-08" db="EMBL/GenBank/DDBJ databases">
        <authorList>
            <person name="Koutsovoulos G."/>
            <person name="Danchin GJ E."/>
        </authorList>
    </citation>
    <scope>NUCLEOTIDE SEQUENCE [LARGE SCALE GENOMIC DNA]</scope>
</reference>
<evidence type="ECO:0000313" key="2">
    <source>
        <dbReference type="Proteomes" id="UP000580250"/>
    </source>
</evidence>
<name>A0A6V7V7U1_MELEN</name>
<dbReference type="Proteomes" id="UP000580250">
    <property type="component" value="Unassembled WGS sequence"/>
</dbReference>
<protein>
    <submittedName>
        <fullName evidence="1">Uncharacterized protein</fullName>
    </submittedName>
</protein>
<dbReference type="EMBL" id="CAJEWN010000167">
    <property type="protein sequence ID" value="CAD2170374.1"/>
    <property type="molecule type" value="Genomic_DNA"/>
</dbReference>
<dbReference type="AlphaFoldDB" id="A0A6V7V7U1"/>
<organism evidence="1 2">
    <name type="scientific">Meloidogyne enterolobii</name>
    <name type="common">Root-knot nematode worm</name>
    <name type="synonym">Meloidogyne mayaguensis</name>
    <dbReference type="NCBI Taxonomy" id="390850"/>
    <lineage>
        <taxon>Eukaryota</taxon>
        <taxon>Metazoa</taxon>
        <taxon>Ecdysozoa</taxon>
        <taxon>Nematoda</taxon>
        <taxon>Chromadorea</taxon>
        <taxon>Rhabditida</taxon>
        <taxon>Tylenchina</taxon>
        <taxon>Tylenchomorpha</taxon>
        <taxon>Tylenchoidea</taxon>
        <taxon>Meloidogynidae</taxon>
        <taxon>Meloidogyninae</taxon>
        <taxon>Meloidogyne</taxon>
    </lineage>
</organism>
<proteinExistence type="predicted"/>
<comment type="caution">
    <text evidence="1">The sequence shown here is derived from an EMBL/GenBank/DDBJ whole genome shotgun (WGS) entry which is preliminary data.</text>
</comment>